<proteinExistence type="predicted"/>
<dbReference type="RefSeq" id="WP_187304408.1">
    <property type="nucleotide sequence ID" value="NZ_JACRYT010000032.1"/>
</dbReference>
<dbReference type="EMBL" id="JACRYT010000032">
    <property type="protein sequence ID" value="MBC6681313.1"/>
    <property type="molecule type" value="Genomic_DNA"/>
</dbReference>
<comment type="caution">
    <text evidence="1">The sequence shown here is derived from an EMBL/GenBank/DDBJ whole genome shotgun (WGS) entry which is preliminary data.</text>
</comment>
<name>A0A923SXG1_9FIRM</name>
<sequence length="360" mass="39340">MAKFDSKTFNPQAFAKYMESIPNTKLNELRKSRAVAGDARLADVFKNNTQTGAVYATIPYYGLISGDAQNYDGVTDLEPEATTTFEQGVFTYGRMMGWTEADFSFDVTGGVDFMANVRQQITEYWNAVDQGIILSILKGIFSMTGSSGLAKKNKEFVDKHTLDIGSADVKTTDANLVGPTTLNNAIQQASGDHKSKFSLVLMHSVIATNLENMNLLNYLKYTDANGVQRDLSMATWNGRLVLIDDSMPTETKSVGTTGGEQTLYTTYLLGDGAFGWEEVGAKVPYEMMRDPKTRGGEDTLITRRRNAVSVSGISYLKTSQANNSPTNAELETAANWGLVNDGTNTIDDKVIPIARIISRG</sequence>
<organism evidence="1 2">
    <name type="scientific">Zhenpiania hominis</name>
    <dbReference type="NCBI Taxonomy" id="2763644"/>
    <lineage>
        <taxon>Bacteria</taxon>
        <taxon>Bacillati</taxon>
        <taxon>Bacillota</taxon>
        <taxon>Clostridia</taxon>
        <taxon>Peptostreptococcales</taxon>
        <taxon>Anaerovoracaceae</taxon>
        <taxon>Zhenpiania</taxon>
    </lineage>
</organism>
<dbReference type="Proteomes" id="UP000602647">
    <property type="component" value="Unassembled WGS sequence"/>
</dbReference>
<accession>A0A923SXG1</accession>
<evidence type="ECO:0000313" key="1">
    <source>
        <dbReference type="EMBL" id="MBC6681313.1"/>
    </source>
</evidence>
<protein>
    <submittedName>
        <fullName evidence="1">Phage coat protein</fullName>
    </submittedName>
</protein>
<keyword evidence="1" id="KW-0946">Virion</keyword>
<dbReference type="AlphaFoldDB" id="A0A923SXG1"/>
<keyword evidence="2" id="KW-1185">Reference proteome</keyword>
<gene>
    <name evidence="1" type="ORF">H9L42_16000</name>
</gene>
<keyword evidence="1" id="KW-0167">Capsid protein</keyword>
<reference evidence="1" key="1">
    <citation type="submission" date="2020-08" db="EMBL/GenBank/DDBJ databases">
        <title>Genome public.</title>
        <authorList>
            <person name="Liu C."/>
            <person name="Sun Q."/>
        </authorList>
    </citation>
    <scope>NUCLEOTIDE SEQUENCE</scope>
    <source>
        <strain evidence="1">BX12</strain>
    </source>
</reference>
<evidence type="ECO:0000313" key="2">
    <source>
        <dbReference type="Proteomes" id="UP000602647"/>
    </source>
</evidence>